<comment type="caution">
    <text evidence="3">The sequence shown here is derived from an EMBL/GenBank/DDBJ whole genome shotgun (WGS) entry which is preliminary data.</text>
</comment>
<dbReference type="Proteomes" id="UP000619265">
    <property type="component" value="Unassembled WGS sequence"/>
</dbReference>
<dbReference type="Pfam" id="PF14244">
    <property type="entry name" value="Retrotran_gag_3"/>
    <property type="match status" value="1"/>
</dbReference>
<feature type="domain" description="Retrotransposon gag" evidence="1">
    <location>
        <begin position="82"/>
        <end position="182"/>
    </location>
</feature>
<evidence type="ECO:0000259" key="2">
    <source>
        <dbReference type="Pfam" id="PF14244"/>
    </source>
</evidence>
<proteinExistence type="predicted"/>
<dbReference type="PANTHER" id="PTHR37610">
    <property type="entry name" value="CCHC-TYPE DOMAIN-CONTAINING PROTEIN"/>
    <property type="match status" value="1"/>
</dbReference>
<reference evidence="3" key="1">
    <citation type="submission" date="2015-10" db="EMBL/GenBank/DDBJ databases">
        <authorList>
            <person name="Martinez-Garcia P.J."/>
            <person name="Crepeau M.W."/>
            <person name="Puiu D."/>
            <person name="Gonzalez-Ibeas D."/>
            <person name="Whalen J."/>
            <person name="Stevens K."/>
            <person name="Paul R."/>
            <person name="Butterfield T."/>
            <person name="Britton M."/>
            <person name="Reagan R."/>
            <person name="Chakraborty S."/>
            <person name="Walawage S.L."/>
            <person name="Vasquez-Gross H.A."/>
            <person name="Cardeno C."/>
            <person name="Famula R."/>
            <person name="Pratt K."/>
            <person name="Kuruganti S."/>
            <person name="Aradhya M.K."/>
            <person name="Leslie C.A."/>
            <person name="Dandekar A.M."/>
            <person name="Salzberg S.L."/>
            <person name="Wegrzyn J.L."/>
            <person name="Langley C.H."/>
            <person name="Neale D.B."/>
        </authorList>
    </citation>
    <scope>NUCLEOTIDE SEQUENCE</scope>
    <source>
        <tissue evidence="3">Leaves</tissue>
    </source>
</reference>
<dbReference type="EMBL" id="LIHL02000010">
    <property type="protein sequence ID" value="KAF5458389.1"/>
    <property type="molecule type" value="Genomic_DNA"/>
</dbReference>
<name>A0A833UBQ4_JUGRE</name>
<gene>
    <name evidence="3" type="ORF">F2P56_022420</name>
</gene>
<sequence>MTSSSNTHHPSSSLYLLHPSNSPGLILDSGLLTGDNFSKWQKAMTLALNTKNKLSFVDGNFPPPDPNSADYTQWNQTKDMVLTWLLNSISLSIANSLEFHTNPREVWLDLQSHFCHDNNVHIYHLKRELSSLHQNIHSIHEYYNQIKQIWDELSHLQQSNDLKELQQQPKDERVYQFLLGLNDSSSQLKTQILTMEPPSPYHKNFFYYFSGRAAASPPPSATIIGFASLRRPRPPSREAHPPLLGMWQIMPPA</sequence>
<dbReference type="Gramene" id="Jr10_14530_p1">
    <property type="protein sequence ID" value="cds.Jr10_14530_p1"/>
    <property type="gene ID" value="Jr10_14530"/>
</dbReference>
<evidence type="ECO:0000313" key="3">
    <source>
        <dbReference type="EMBL" id="KAF5458389.1"/>
    </source>
</evidence>
<dbReference type="AlphaFoldDB" id="A0A833UBQ4"/>
<dbReference type="InterPro" id="IPR005162">
    <property type="entry name" value="Retrotrans_gag_dom"/>
</dbReference>
<evidence type="ECO:0008006" key="5">
    <source>
        <dbReference type="Google" id="ProtNLM"/>
    </source>
</evidence>
<reference evidence="3" key="2">
    <citation type="submission" date="2020-03" db="EMBL/GenBank/DDBJ databases">
        <title>Walnut 2.0.</title>
        <authorList>
            <person name="Marrano A."/>
            <person name="Britton M."/>
            <person name="Zimin A.V."/>
            <person name="Zaini P.A."/>
            <person name="Workman R."/>
            <person name="Puiu D."/>
            <person name="Bianco L."/>
            <person name="Allen B.J."/>
            <person name="Troggio M."/>
            <person name="Leslie C.A."/>
            <person name="Timp W."/>
            <person name="Dendekar A."/>
            <person name="Salzberg S.L."/>
            <person name="Neale D.B."/>
        </authorList>
    </citation>
    <scope>NUCLEOTIDE SEQUENCE</scope>
    <source>
        <tissue evidence="3">Leaves</tissue>
    </source>
</reference>
<evidence type="ECO:0000259" key="1">
    <source>
        <dbReference type="Pfam" id="PF03732"/>
    </source>
</evidence>
<accession>A0A833UBQ4</accession>
<protein>
    <recommendedName>
        <fullName evidence="5">Retrotransposon Copia-like N-terminal domain-containing protein</fullName>
    </recommendedName>
</protein>
<dbReference type="InterPro" id="IPR029472">
    <property type="entry name" value="Copia-like_N"/>
</dbReference>
<dbReference type="PANTHER" id="PTHR37610:SF100">
    <property type="entry name" value="COPIA-LIKE POLYPROTEIN_RETROTRANSPOSON"/>
    <property type="match status" value="1"/>
</dbReference>
<evidence type="ECO:0000313" key="4">
    <source>
        <dbReference type="Proteomes" id="UP000619265"/>
    </source>
</evidence>
<dbReference type="Pfam" id="PF03732">
    <property type="entry name" value="Retrotrans_gag"/>
    <property type="match status" value="1"/>
</dbReference>
<organism evidence="3 4">
    <name type="scientific">Juglans regia</name>
    <name type="common">English walnut</name>
    <dbReference type="NCBI Taxonomy" id="51240"/>
    <lineage>
        <taxon>Eukaryota</taxon>
        <taxon>Viridiplantae</taxon>
        <taxon>Streptophyta</taxon>
        <taxon>Embryophyta</taxon>
        <taxon>Tracheophyta</taxon>
        <taxon>Spermatophyta</taxon>
        <taxon>Magnoliopsida</taxon>
        <taxon>eudicotyledons</taxon>
        <taxon>Gunneridae</taxon>
        <taxon>Pentapetalae</taxon>
        <taxon>rosids</taxon>
        <taxon>fabids</taxon>
        <taxon>Fagales</taxon>
        <taxon>Juglandaceae</taxon>
        <taxon>Juglans</taxon>
    </lineage>
</organism>
<feature type="domain" description="Retrotransposon Copia-like N-terminal" evidence="2">
    <location>
        <begin position="18"/>
        <end position="64"/>
    </location>
</feature>